<dbReference type="RefSeq" id="WP_012036786.1">
    <property type="nucleotide sequence ID" value="NC_009464.1"/>
</dbReference>
<organism evidence="3 4">
    <name type="scientific">Methanocella arvoryzae (strain DSM 22066 / NBRC 105507 / MRE50)</name>
    <dbReference type="NCBI Taxonomy" id="351160"/>
    <lineage>
        <taxon>Archaea</taxon>
        <taxon>Methanobacteriati</taxon>
        <taxon>Methanobacteriota</taxon>
        <taxon>Stenosarchaea group</taxon>
        <taxon>Methanomicrobia</taxon>
        <taxon>Methanocellales</taxon>
        <taxon>Methanocellaceae</taxon>
        <taxon>Methanocella</taxon>
    </lineage>
</organism>
<keyword evidence="4" id="KW-1185">Reference proteome</keyword>
<dbReference type="AlphaFoldDB" id="Q0W7D0"/>
<feature type="transmembrane region" description="Helical" evidence="1">
    <location>
        <begin position="49"/>
        <end position="73"/>
    </location>
</feature>
<accession>Q0W7D0</accession>
<evidence type="ECO:0000313" key="3">
    <source>
        <dbReference type="EMBL" id="CAJ35713.1"/>
    </source>
</evidence>
<dbReference type="KEGG" id="rci:RCIX242"/>
<feature type="transmembrane region" description="Helical" evidence="1">
    <location>
        <begin position="114"/>
        <end position="132"/>
    </location>
</feature>
<evidence type="ECO:0000313" key="4">
    <source>
        <dbReference type="Proteomes" id="UP000000663"/>
    </source>
</evidence>
<dbReference type="Proteomes" id="UP000000663">
    <property type="component" value="Chromosome"/>
</dbReference>
<gene>
    <name evidence="3" type="ORF">RCIX242</name>
</gene>
<keyword evidence="1" id="KW-0812">Transmembrane</keyword>
<dbReference type="GeneID" id="5144599"/>
<evidence type="ECO:0000259" key="2">
    <source>
        <dbReference type="Pfam" id="PF07760"/>
    </source>
</evidence>
<dbReference type="OrthoDB" id="82282at2157"/>
<dbReference type="STRING" id="351160.RCIX242"/>
<proteinExistence type="predicted"/>
<dbReference type="PIRSF" id="PIRSF018671">
    <property type="entry name" value="UCP018671"/>
    <property type="match status" value="1"/>
</dbReference>
<feature type="transmembrane region" description="Helical" evidence="1">
    <location>
        <begin position="165"/>
        <end position="186"/>
    </location>
</feature>
<dbReference type="InterPro" id="IPR036259">
    <property type="entry name" value="MFS_trans_sf"/>
</dbReference>
<dbReference type="InterPro" id="IPR011674">
    <property type="entry name" value="DUF1616"/>
</dbReference>
<dbReference type="EMBL" id="AM114193">
    <property type="protein sequence ID" value="CAJ35713.1"/>
    <property type="molecule type" value="Genomic_DNA"/>
</dbReference>
<keyword evidence="1" id="KW-1133">Transmembrane helix</keyword>
<keyword evidence="1" id="KW-0472">Membrane</keyword>
<dbReference type="Pfam" id="PF07760">
    <property type="entry name" value="DUF1616"/>
    <property type="match status" value="1"/>
</dbReference>
<dbReference type="InterPro" id="IPR014495">
    <property type="entry name" value="UCP018671"/>
</dbReference>
<feature type="transmembrane region" description="Helical" evidence="1">
    <location>
        <begin position="23"/>
        <end position="43"/>
    </location>
</feature>
<reference evidence="3 4" key="1">
    <citation type="journal article" date="2006" name="Science">
        <title>Genome of rice cluster I archaea -- the key methane producers in the rice rhizosphere.</title>
        <authorList>
            <person name="Erkel C."/>
            <person name="Kube M."/>
            <person name="Reinhardt R."/>
            <person name="Liesack W."/>
        </authorList>
    </citation>
    <scope>NUCLEOTIDE SEQUENCE [LARGE SCALE GENOMIC DNA]</scope>
    <source>
        <strain evidence="4">DSM 22066 / NBRC 105507 / MRE50</strain>
    </source>
</reference>
<dbReference type="eggNOG" id="arCOG02884">
    <property type="taxonomic scope" value="Archaea"/>
</dbReference>
<evidence type="ECO:0000256" key="1">
    <source>
        <dbReference type="SAM" id="Phobius"/>
    </source>
</evidence>
<name>Q0W7D0_METAR</name>
<feature type="domain" description="DUF1616" evidence="2">
    <location>
        <begin position="30"/>
        <end position="302"/>
    </location>
</feature>
<sequence length="326" mass="36380">MAMWSIENFGFVRDIRTKFRGKFILDLYLIILISVLMIVLTYTPFFSDSIFRAILAFPATLFAPGYAMVTAMFPRRSDMGNIARMTMSVTLSIIIVPLIGMALNYTFLGVHLDPILICVTIFTLACSALAIVSRFKVPADEMFYPDIPAAVKSLFWGDRSQIDKVLGIAIVAALLVSAGTVSYMVFMPGQVEQFTEFYLTGPEHNIGGYPSDFVLGEQLPVIVGIVNHEKREMTYDLQIQLVDNNTTTVLSTERVVLGDNQTWEKTAQIKPDRLGTRMKLDFLLYADGNTAIPYHQCRLWINVTDQRKNTTASAGNTSMKPSPGAR</sequence>
<protein>
    <recommendedName>
        <fullName evidence="2">DUF1616 domain-containing protein</fullName>
    </recommendedName>
</protein>
<dbReference type="SUPFAM" id="SSF103473">
    <property type="entry name" value="MFS general substrate transporter"/>
    <property type="match status" value="1"/>
</dbReference>
<feature type="transmembrane region" description="Helical" evidence="1">
    <location>
        <begin position="85"/>
        <end position="108"/>
    </location>
</feature>